<dbReference type="GO" id="GO:0016192">
    <property type="term" value="P:vesicle-mediated transport"/>
    <property type="evidence" value="ECO:0007669"/>
    <property type="project" value="UniProtKB-ARBA"/>
</dbReference>
<dbReference type="SUPFAM" id="SSF48425">
    <property type="entry name" value="Sec7 domain"/>
    <property type="match status" value="1"/>
</dbReference>
<dbReference type="PANTHER" id="PTHR10663:SF388">
    <property type="entry name" value="GOLGI-SPECIFIC BREFELDIN A-RESISTANCE GUANINE NUCLEOTIDE EXCHANGE FACTOR 1"/>
    <property type="match status" value="1"/>
</dbReference>
<dbReference type="Proteomes" id="UP000192356">
    <property type="component" value="Unassembled WGS sequence"/>
</dbReference>
<name>A0A1X0QC84_9MICR</name>
<dbReference type="InterPro" id="IPR035999">
    <property type="entry name" value="Sec7_dom_sf"/>
</dbReference>
<reference evidence="2 3" key="1">
    <citation type="journal article" date="2017" name="Environ. Microbiol.">
        <title>Decay of the glycolytic pathway and adaptation to intranuclear parasitism within Enterocytozoonidae microsporidia.</title>
        <authorList>
            <person name="Wiredu Boakye D."/>
            <person name="Jaroenlak P."/>
            <person name="Prachumwat A."/>
            <person name="Williams T.A."/>
            <person name="Bateman K.S."/>
            <person name="Itsathitphaisarn O."/>
            <person name="Sritunyalucksana K."/>
            <person name="Paszkiewicz K.H."/>
            <person name="Moore K.A."/>
            <person name="Stentiford G.D."/>
            <person name="Williams B.A."/>
        </authorList>
    </citation>
    <scope>NUCLEOTIDE SEQUENCE [LARGE SCALE GENOMIC DNA]</scope>
    <source>
        <strain evidence="2 3">GB1</strain>
    </source>
</reference>
<sequence length="938" mass="112901">MKEIITELIKLSTSSNKEVKITLERADQMSINDIFATLLTTKMNNKDLIYFLNIMHRYYQYVPIDKIVTIRSFNYDRYIINLLILYFDLCVLLLDKMTYEDQTQIFVYLIEIAENEIIHKENVQFYKYFKIFLNEERFYNSFINNNLYKKFPFTKEFLLDCFIGNKRDDLLLIRLGYELSEYKSLIFNINKANKNKLDRWLVYNGWSSINDISKLFDMYNLEIFFDDLITKEYLEKTYHVFYNSIKKSLNKYNLNDLDLNEVDNKFVIEIKNKLKLKKEMKEKVLKFNNGDSSIIEELDIRYVRLNKNVSMEKLSNYLCKLKNVAYLKRWVKTFNFKNMNSLSALRMFLGTFQLASESQIIERVINIFIAEYLLQNNIIEKDVDNVIEFFTNSKDNTVNYYYLIVHSFIFLNTVIHKSNGEMKLSPDEYKENIINNLEDTSIVNDNELDDYVLSIKKNEIKINKKWVDSYDKFILYQSINNYKEIDNINYHLSLYRVIFTTNLDIFYLLDPKEFFNICHILKLDNVYLDYLIDSNVNLYRYLLAYKYYLINFNIKTSEIEYLSIKYFLKQLERIYSKSKGLLKNIFTNSKNIINQSFYTIYNEYESIIFSSYELFITNLIVLMNECNSGHYNNFTKELLNNILYKNYVFYKTNINFDIKNLIRLVSFHLNYRILNYDFNIITYIDNNDLVIELIHKYIKDNRDYSNIIKFIEKRNLLDNNFPLLCLIDTYRYNTDSYSRVIMEDVFDLTINYKEIRFSKELKNVNNLLKFLTSQNISMFNLLIAKKIHNENLNDVCPFRYEIGGNLIFKWFNRIGYLLVKNAELSDPKLYNYTLYILNNLSNSILLFIELIEYVLDKDFRLNDKIVNINIKVLIKILLTKLGKDDVRICCVYYTENIDFSNFILKIEKYLNKESKDFLIELNNKNIRKNNLVESLLEL</sequence>
<evidence type="ECO:0000313" key="3">
    <source>
        <dbReference type="Proteomes" id="UP000192356"/>
    </source>
</evidence>
<organism evidence="2 3">
    <name type="scientific">Hepatospora eriocheir</name>
    <dbReference type="NCBI Taxonomy" id="1081669"/>
    <lineage>
        <taxon>Eukaryota</taxon>
        <taxon>Fungi</taxon>
        <taxon>Fungi incertae sedis</taxon>
        <taxon>Microsporidia</taxon>
        <taxon>Hepatosporidae</taxon>
        <taxon>Hepatospora</taxon>
    </lineage>
</organism>
<proteinExistence type="predicted"/>
<dbReference type="Pfam" id="PF01369">
    <property type="entry name" value="Sec7"/>
    <property type="match status" value="1"/>
</dbReference>
<accession>A0A1X0QC84</accession>
<keyword evidence="3" id="KW-1185">Reference proteome</keyword>
<protein>
    <submittedName>
        <fullName evidence="2">GNL1</fullName>
    </submittedName>
</protein>
<evidence type="ECO:0000259" key="1">
    <source>
        <dbReference type="PROSITE" id="PS50190"/>
    </source>
</evidence>
<dbReference type="VEuPathDB" id="MicrosporidiaDB:A0H76_1244"/>
<dbReference type="EMBL" id="LVKB01000024">
    <property type="protein sequence ID" value="ORD97410.1"/>
    <property type="molecule type" value="Genomic_DNA"/>
</dbReference>
<dbReference type="GO" id="GO:0005085">
    <property type="term" value="F:guanyl-nucleotide exchange factor activity"/>
    <property type="evidence" value="ECO:0007669"/>
    <property type="project" value="InterPro"/>
</dbReference>
<dbReference type="GO" id="GO:0012505">
    <property type="term" value="C:endomembrane system"/>
    <property type="evidence" value="ECO:0007669"/>
    <property type="project" value="UniProtKB-ARBA"/>
</dbReference>
<dbReference type="InterPro" id="IPR000904">
    <property type="entry name" value="Sec7_dom"/>
</dbReference>
<dbReference type="VEuPathDB" id="MicrosporidiaDB:HERIO_736"/>
<dbReference type="InterPro" id="IPR023394">
    <property type="entry name" value="Sec7_C_sf"/>
</dbReference>
<gene>
    <name evidence="2" type="primary">GNL1</name>
    <name evidence="2" type="ORF">HERIO_736</name>
</gene>
<dbReference type="SMART" id="SM00222">
    <property type="entry name" value="Sec7"/>
    <property type="match status" value="1"/>
</dbReference>
<dbReference type="GO" id="GO:0032012">
    <property type="term" value="P:regulation of ARF protein signal transduction"/>
    <property type="evidence" value="ECO:0007669"/>
    <property type="project" value="InterPro"/>
</dbReference>
<dbReference type="PANTHER" id="PTHR10663">
    <property type="entry name" value="GUANYL-NUCLEOTIDE EXCHANGE FACTOR"/>
    <property type="match status" value="1"/>
</dbReference>
<feature type="domain" description="SEC7" evidence="1">
    <location>
        <begin position="244"/>
        <end position="458"/>
    </location>
</feature>
<dbReference type="OrthoDB" id="430364at2759"/>
<evidence type="ECO:0000313" key="2">
    <source>
        <dbReference type="EMBL" id="ORD97410.1"/>
    </source>
</evidence>
<dbReference type="AlphaFoldDB" id="A0A1X0QC84"/>
<dbReference type="PROSITE" id="PS50190">
    <property type="entry name" value="SEC7"/>
    <property type="match status" value="1"/>
</dbReference>
<dbReference type="GO" id="GO:0005737">
    <property type="term" value="C:cytoplasm"/>
    <property type="evidence" value="ECO:0007669"/>
    <property type="project" value="UniProtKB-ARBA"/>
</dbReference>
<comment type="caution">
    <text evidence="2">The sequence shown here is derived from an EMBL/GenBank/DDBJ whole genome shotgun (WGS) entry which is preliminary data.</text>
</comment>
<dbReference type="Gene3D" id="1.10.1000.11">
    <property type="entry name" value="Arf Nucleotide-binding Site Opener,domain 2"/>
    <property type="match status" value="1"/>
</dbReference>